<gene>
    <name evidence="2" type="ORF">HPB48_010900</name>
</gene>
<dbReference type="EMBL" id="JABSTR010000011">
    <property type="protein sequence ID" value="KAH9382340.1"/>
    <property type="molecule type" value="Genomic_DNA"/>
</dbReference>
<proteinExistence type="predicted"/>
<accession>A0A9J6H6J0</accession>
<evidence type="ECO:0000313" key="2">
    <source>
        <dbReference type="EMBL" id="KAH9382340.1"/>
    </source>
</evidence>
<reference evidence="2 3" key="1">
    <citation type="journal article" date="2020" name="Cell">
        <title>Large-Scale Comparative Analyses of Tick Genomes Elucidate Their Genetic Diversity and Vector Capacities.</title>
        <authorList>
            <consortium name="Tick Genome and Microbiome Consortium (TIGMIC)"/>
            <person name="Jia N."/>
            <person name="Wang J."/>
            <person name="Shi W."/>
            <person name="Du L."/>
            <person name="Sun Y."/>
            <person name="Zhan W."/>
            <person name="Jiang J.F."/>
            <person name="Wang Q."/>
            <person name="Zhang B."/>
            <person name="Ji P."/>
            <person name="Bell-Sakyi L."/>
            <person name="Cui X.M."/>
            <person name="Yuan T.T."/>
            <person name="Jiang B.G."/>
            <person name="Yang W.F."/>
            <person name="Lam T.T."/>
            <person name="Chang Q.C."/>
            <person name="Ding S.J."/>
            <person name="Wang X.J."/>
            <person name="Zhu J.G."/>
            <person name="Ruan X.D."/>
            <person name="Zhao L."/>
            <person name="Wei J.T."/>
            <person name="Ye R.Z."/>
            <person name="Que T.C."/>
            <person name="Du C.H."/>
            <person name="Zhou Y.H."/>
            <person name="Cheng J.X."/>
            <person name="Dai P.F."/>
            <person name="Guo W.B."/>
            <person name="Han X.H."/>
            <person name="Huang E.J."/>
            <person name="Li L.F."/>
            <person name="Wei W."/>
            <person name="Gao Y.C."/>
            <person name="Liu J.Z."/>
            <person name="Shao H.Z."/>
            <person name="Wang X."/>
            <person name="Wang C.C."/>
            <person name="Yang T.C."/>
            <person name="Huo Q.B."/>
            <person name="Li W."/>
            <person name="Chen H.Y."/>
            <person name="Chen S.E."/>
            <person name="Zhou L.G."/>
            <person name="Ni X.B."/>
            <person name="Tian J.H."/>
            <person name="Sheng Y."/>
            <person name="Liu T."/>
            <person name="Pan Y.S."/>
            <person name="Xia L.Y."/>
            <person name="Li J."/>
            <person name="Zhao F."/>
            <person name="Cao W.C."/>
        </authorList>
    </citation>
    <scope>NUCLEOTIDE SEQUENCE [LARGE SCALE GENOMIC DNA]</scope>
    <source>
        <strain evidence="2">HaeL-2018</strain>
    </source>
</reference>
<name>A0A9J6H6J0_HAELO</name>
<comment type="caution">
    <text evidence="2">The sequence shown here is derived from an EMBL/GenBank/DDBJ whole genome shotgun (WGS) entry which is preliminary data.</text>
</comment>
<dbReference type="AlphaFoldDB" id="A0A9J6H6J0"/>
<evidence type="ECO:0008006" key="4">
    <source>
        <dbReference type="Google" id="ProtNLM"/>
    </source>
</evidence>
<sequence>MEMPSVVRPEHGKNEERFKRLVKENAELREMVRMLRAEISALKGAAIPAPADGAVPEPMESMDVADTGLYPCSRRLNMFYPETYTEPYCMDCGDLATLEHVLWSCERIDDPAIKDASRWDAALRSPDLDDQFWAVQQAHDVAVRLRLSVPTWERPA</sequence>
<keyword evidence="1" id="KW-0175">Coiled coil</keyword>
<dbReference type="VEuPathDB" id="VectorBase:HLOH_058413"/>
<evidence type="ECO:0000313" key="3">
    <source>
        <dbReference type="Proteomes" id="UP000821853"/>
    </source>
</evidence>
<evidence type="ECO:0000256" key="1">
    <source>
        <dbReference type="SAM" id="Coils"/>
    </source>
</evidence>
<dbReference type="Proteomes" id="UP000821853">
    <property type="component" value="Chromosome 9"/>
</dbReference>
<protein>
    <recommendedName>
        <fullName evidence="4">Tick transposon</fullName>
    </recommendedName>
</protein>
<organism evidence="2 3">
    <name type="scientific">Haemaphysalis longicornis</name>
    <name type="common">Bush tick</name>
    <dbReference type="NCBI Taxonomy" id="44386"/>
    <lineage>
        <taxon>Eukaryota</taxon>
        <taxon>Metazoa</taxon>
        <taxon>Ecdysozoa</taxon>
        <taxon>Arthropoda</taxon>
        <taxon>Chelicerata</taxon>
        <taxon>Arachnida</taxon>
        <taxon>Acari</taxon>
        <taxon>Parasitiformes</taxon>
        <taxon>Ixodida</taxon>
        <taxon>Ixodoidea</taxon>
        <taxon>Ixodidae</taxon>
        <taxon>Haemaphysalinae</taxon>
        <taxon>Haemaphysalis</taxon>
    </lineage>
</organism>
<keyword evidence="3" id="KW-1185">Reference proteome</keyword>
<feature type="coiled-coil region" evidence="1">
    <location>
        <begin position="18"/>
        <end position="45"/>
    </location>
</feature>